<dbReference type="PANTHER" id="PTHR37611">
    <property type="entry name" value="VIRUS-SPECIFIC-SIGNALING-PATHWAY REGULATED PROTEIN-RELATED"/>
    <property type="match status" value="1"/>
</dbReference>
<dbReference type="Proteomes" id="UP001457282">
    <property type="component" value="Unassembled WGS sequence"/>
</dbReference>
<proteinExistence type="predicted"/>
<reference evidence="1 2" key="1">
    <citation type="journal article" date="2023" name="G3 (Bethesda)">
        <title>A chromosome-length genome assembly and annotation of blackberry (Rubus argutus, cv. 'Hillquist').</title>
        <authorList>
            <person name="Bruna T."/>
            <person name="Aryal R."/>
            <person name="Dudchenko O."/>
            <person name="Sargent D.J."/>
            <person name="Mead D."/>
            <person name="Buti M."/>
            <person name="Cavallini A."/>
            <person name="Hytonen T."/>
            <person name="Andres J."/>
            <person name="Pham M."/>
            <person name="Weisz D."/>
            <person name="Mascagni F."/>
            <person name="Usai G."/>
            <person name="Natali L."/>
            <person name="Bassil N."/>
            <person name="Fernandez G.E."/>
            <person name="Lomsadze A."/>
            <person name="Armour M."/>
            <person name="Olukolu B."/>
            <person name="Poorten T."/>
            <person name="Britton C."/>
            <person name="Davik J."/>
            <person name="Ashrafi H."/>
            <person name="Aiden E.L."/>
            <person name="Borodovsky M."/>
            <person name="Worthington M."/>
        </authorList>
    </citation>
    <scope>NUCLEOTIDE SEQUENCE [LARGE SCALE GENOMIC DNA]</scope>
    <source>
        <strain evidence="1">PI 553951</strain>
    </source>
</reference>
<dbReference type="AlphaFoldDB" id="A0AAW1XLP0"/>
<keyword evidence="2" id="KW-1185">Reference proteome</keyword>
<accession>A0AAW1XLP0</accession>
<evidence type="ECO:0000313" key="1">
    <source>
        <dbReference type="EMBL" id="KAK9937677.1"/>
    </source>
</evidence>
<dbReference type="EMBL" id="JBEDUW010000003">
    <property type="protein sequence ID" value="KAK9937677.1"/>
    <property type="molecule type" value="Genomic_DNA"/>
</dbReference>
<protein>
    <submittedName>
        <fullName evidence="1">Uncharacterized protein</fullName>
    </submittedName>
</protein>
<gene>
    <name evidence="1" type="ORF">M0R45_014452</name>
</gene>
<name>A0AAW1XLP0_RUBAR</name>
<dbReference type="PANTHER" id="PTHR37611:SF2">
    <property type="entry name" value="VIRUS-SPECIFIC-SIGNALING-PATHWAY REGULATED PROTEIN-RELATED"/>
    <property type="match status" value="1"/>
</dbReference>
<organism evidence="1 2">
    <name type="scientific">Rubus argutus</name>
    <name type="common">Southern blackberry</name>
    <dbReference type="NCBI Taxonomy" id="59490"/>
    <lineage>
        <taxon>Eukaryota</taxon>
        <taxon>Viridiplantae</taxon>
        <taxon>Streptophyta</taxon>
        <taxon>Embryophyta</taxon>
        <taxon>Tracheophyta</taxon>
        <taxon>Spermatophyta</taxon>
        <taxon>Magnoliopsida</taxon>
        <taxon>eudicotyledons</taxon>
        <taxon>Gunneridae</taxon>
        <taxon>Pentapetalae</taxon>
        <taxon>rosids</taxon>
        <taxon>fabids</taxon>
        <taxon>Rosales</taxon>
        <taxon>Rosaceae</taxon>
        <taxon>Rosoideae</taxon>
        <taxon>Rosoideae incertae sedis</taxon>
        <taxon>Rubus</taxon>
    </lineage>
</organism>
<comment type="caution">
    <text evidence="1">The sequence shown here is derived from an EMBL/GenBank/DDBJ whole genome shotgun (WGS) entry which is preliminary data.</text>
</comment>
<sequence length="113" mass="12798">MGSSTVPLIFASMKGGDDGFGVEDFETNDAILMSLLEEFQEDDRDDEERLNSVIQSLQAELPIQFQQWTALIVPVPSSPCDDMNWYMDSCEYEMDCPADSGIWETAYDSIMYD</sequence>
<evidence type="ECO:0000313" key="2">
    <source>
        <dbReference type="Proteomes" id="UP001457282"/>
    </source>
</evidence>